<evidence type="ECO:0000256" key="10">
    <source>
        <dbReference type="ARBA" id="ARBA00022827"/>
    </source>
</evidence>
<protein>
    <recommendedName>
        <fullName evidence="5">Fumarate reductase flavoprotein subunit</fullName>
        <ecNumber evidence="4">1.3.5.1</ecNumber>
    </recommendedName>
    <alternativeName>
        <fullName evidence="14">Quinol-fumarate reductase flavoprotein subunit</fullName>
    </alternativeName>
</protein>
<dbReference type="FunFam" id="3.50.50.60:FF:000009">
    <property type="entry name" value="Succinate dehydrogenase flavoprotein subunit"/>
    <property type="match status" value="1"/>
</dbReference>
<dbReference type="OrthoDB" id="9806724at2"/>
<dbReference type="NCBIfam" id="TIGR01812">
    <property type="entry name" value="sdhA_frdA_Gneg"/>
    <property type="match status" value="1"/>
</dbReference>
<keyword evidence="12" id="KW-0560">Oxidoreductase</keyword>
<evidence type="ECO:0000259" key="18">
    <source>
        <dbReference type="Pfam" id="PF00890"/>
    </source>
</evidence>
<keyword evidence="21" id="KW-1185">Reference proteome</keyword>
<reference evidence="20 21" key="1">
    <citation type="submission" date="2018-04" db="EMBL/GenBank/DDBJ databases">
        <title>Thalassorhabdus spongiae gen. nov., sp. nov., isolated from a marine sponge in South-West Iceland.</title>
        <authorList>
            <person name="Knobloch S."/>
            <person name="Daussin A."/>
            <person name="Johannsson R."/>
            <person name="Marteinsson V.T."/>
        </authorList>
    </citation>
    <scope>NUCLEOTIDE SEQUENCE [LARGE SCALE GENOMIC DNA]</scope>
    <source>
        <strain evidence="20 21">Hp12</strain>
    </source>
</reference>
<evidence type="ECO:0000256" key="3">
    <source>
        <dbReference type="ARBA" id="ARBA00008040"/>
    </source>
</evidence>
<dbReference type="InterPro" id="IPR015939">
    <property type="entry name" value="Fum_Rdtase/Succ_DH_flav-like_C"/>
</dbReference>
<dbReference type="GO" id="GO:0008177">
    <property type="term" value="F:succinate dehydrogenase (quinone) activity"/>
    <property type="evidence" value="ECO:0007669"/>
    <property type="project" value="UniProtKB-EC"/>
</dbReference>
<feature type="domain" description="Fumarate reductase/succinate dehydrogenase flavoprotein-like C-terminal" evidence="19">
    <location>
        <begin position="469"/>
        <end position="598"/>
    </location>
</feature>
<evidence type="ECO:0000259" key="19">
    <source>
        <dbReference type="Pfam" id="PF02910"/>
    </source>
</evidence>
<dbReference type="EC" id="1.3.5.1" evidence="4"/>
<keyword evidence="11" id="KW-0249">Electron transport</keyword>
<comment type="catalytic activity">
    <reaction evidence="15">
        <text>a quinone + succinate = fumarate + a quinol</text>
        <dbReference type="Rhea" id="RHEA:40523"/>
        <dbReference type="ChEBI" id="CHEBI:24646"/>
        <dbReference type="ChEBI" id="CHEBI:29806"/>
        <dbReference type="ChEBI" id="CHEBI:30031"/>
        <dbReference type="ChEBI" id="CHEBI:132124"/>
        <dbReference type="EC" id="1.3.5.1"/>
    </reaction>
</comment>
<evidence type="ECO:0000256" key="1">
    <source>
        <dbReference type="ARBA" id="ARBA00001974"/>
    </source>
</evidence>
<keyword evidence="6" id="KW-0813">Transport</keyword>
<gene>
    <name evidence="20" type="ORF">DC094_14610</name>
</gene>
<dbReference type="AlphaFoldDB" id="A0A2V1GTF6"/>
<keyword evidence="9" id="KW-0285">Flavoprotein</keyword>
<evidence type="ECO:0000256" key="5">
    <source>
        <dbReference type="ARBA" id="ARBA00014044"/>
    </source>
</evidence>
<dbReference type="NCBIfam" id="NF006383">
    <property type="entry name" value="PRK08626.1"/>
    <property type="match status" value="1"/>
</dbReference>
<evidence type="ECO:0000256" key="11">
    <source>
        <dbReference type="ARBA" id="ARBA00022982"/>
    </source>
</evidence>
<dbReference type="PROSITE" id="PS00504">
    <property type="entry name" value="FRD_SDH_FAD_BINDING"/>
    <property type="match status" value="1"/>
</dbReference>
<dbReference type="InterPro" id="IPR036188">
    <property type="entry name" value="FAD/NAD-bd_sf"/>
</dbReference>
<keyword evidence="7" id="KW-1003">Cell membrane</keyword>
<keyword evidence="10" id="KW-0274">FAD</keyword>
<evidence type="ECO:0000256" key="17">
    <source>
        <dbReference type="PIRSR" id="PIRSR630664-50"/>
    </source>
</evidence>
<keyword evidence="8" id="KW-0997">Cell inner membrane</keyword>
<dbReference type="InterPro" id="IPR003952">
    <property type="entry name" value="FRD_SDH_FAD_BS"/>
</dbReference>
<organism evidence="20 21">
    <name type="scientific">Pelagibaculum spongiae</name>
    <dbReference type="NCBI Taxonomy" id="2080658"/>
    <lineage>
        <taxon>Bacteria</taxon>
        <taxon>Pseudomonadati</taxon>
        <taxon>Pseudomonadota</taxon>
        <taxon>Gammaproteobacteria</taxon>
        <taxon>Oceanospirillales</taxon>
        <taxon>Pelagibaculum</taxon>
    </lineage>
</organism>
<evidence type="ECO:0000256" key="7">
    <source>
        <dbReference type="ARBA" id="ARBA00022475"/>
    </source>
</evidence>
<comment type="caution">
    <text evidence="20">The sequence shown here is derived from an EMBL/GenBank/DDBJ whole genome shotgun (WGS) entry which is preliminary data.</text>
</comment>
<dbReference type="GO" id="GO:0022900">
    <property type="term" value="P:electron transport chain"/>
    <property type="evidence" value="ECO:0007669"/>
    <property type="project" value="InterPro"/>
</dbReference>
<dbReference type="GO" id="GO:0009055">
    <property type="term" value="F:electron transfer activity"/>
    <property type="evidence" value="ECO:0007669"/>
    <property type="project" value="TreeGrafter"/>
</dbReference>
<evidence type="ECO:0000256" key="9">
    <source>
        <dbReference type="ARBA" id="ARBA00022630"/>
    </source>
</evidence>
<dbReference type="Proteomes" id="UP000244906">
    <property type="component" value="Unassembled WGS sequence"/>
</dbReference>
<evidence type="ECO:0000256" key="2">
    <source>
        <dbReference type="ARBA" id="ARBA00004515"/>
    </source>
</evidence>
<dbReference type="InterPro" id="IPR027477">
    <property type="entry name" value="Succ_DH/fumarate_Rdtase_cat_sf"/>
</dbReference>
<dbReference type="SUPFAM" id="SSF56425">
    <property type="entry name" value="Succinate dehydrogenase/fumarate reductase flavoprotein, catalytic domain"/>
    <property type="match status" value="1"/>
</dbReference>
<feature type="domain" description="FAD-dependent oxidoreductase 2 FAD-binding" evidence="18">
    <location>
        <begin position="7"/>
        <end position="411"/>
    </location>
</feature>
<evidence type="ECO:0000256" key="8">
    <source>
        <dbReference type="ARBA" id="ARBA00022519"/>
    </source>
</evidence>
<sequence>MKIIYTDSLVIGAGLAGLRVAIACKKQGLDTQVLSLVPAKRSHSAAAQGGMQASLANTTKGQGDDEDVHFMDTVKGSDWGCDQEVARMFAHVAPKAVRQLASWGVPWSRIKKGPRQVVVNAEKVTIEEAEQAHGLINARDFGGTKKWRTCYSSDGTGHALLNTVDNKAIELGIPVHERVEALSLIHDGKRCHGAVVRDLISGELFAYIARATTVATGGYGRIYSVSTNAVICEGIGQAIALETGVAQLGNMEAVQFHPTAIVPVGILTTEGCRGDGGLLRDKDGYRFMPDYEPEKKELASRDVVSRRMTEHMRKGKGVDSPYGPHLWLDITLLGREHIEKNLREVKEICESFLGIDPAEEYIPVRPTQHYSMGGIKTNAKGMSPTLEGLFSVGEAACWDMHGFNRLGGNSLAETVVAGMIVGEYVAEFCHETDLIVDTGLIKTSVDKLQQEIDQLLESKAGENVFEIKEQMQQVMMNYVGIFRNGDELTKAVSELRDLLRRSRKIQLKCKKRHSNPELVEALRVRRMLKVALCVAKGARDRTESRGAHAREDFPERNDRDWLKRTLANWSAEGELEPELSYEALDIMKMEIPPGYRGYGINNAIHHSDTEKRLAEIEAIVKNLPENATREQKQAAIMAFDLPIDLGEPNQRADMTAINQQEAK</sequence>
<comment type="cofactor">
    <cofactor evidence="1">
        <name>FAD</name>
        <dbReference type="ChEBI" id="CHEBI:57692"/>
    </cofactor>
</comment>
<comment type="subunit">
    <text evidence="16">Part of an enzyme complex containing three subunits: a flavoprotein (frdA), an iron-sulfur protein (frdB), and diheme cytochrome b (frdC).</text>
</comment>
<evidence type="ECO:0000256" key="13">
    <source>
        <dbReference type="ARBA" id="ARBA00023136"/>
    </source>
</evidence>
<dbReference type="InterPro" id="IPR014006">
    <property type="entry name" value="Succ_Dhase_FrdA_Gneg"/>
</dbReference>
<dbReference type="Gene3D" id="3.90.700.10">
    <property type="entry name" value="Succinate dehydrogenase/fumarate reductase flavoprotein, catalytic domain"/>
    <property type="match status" value="1"/>
</dbReference>
<dbReference type="GO" id="GO:0050660">
    <property type="term" value="F:flavin adenine dinucleotide binding"/>
    <property type="evidence" value="ECO:0007669"/>
    <property type="project" value="InterPro"/>
</dbReference>
<dbReference type="Pfam" id="PF02910">
    <property type="entry name" value="Succ_DH_flav_C"/>
    <property type="match status" value="1"/>
</dbReference>
<dbReference type="Gene3D" id="1.20.58.100">
    <property type="entry name" value="Fumarate reductase/succinate dehydrogenase flavoprotein-like, C-terminal domain"/>
    <property type="match status" value="1"/>
</dbReference>
<accession>A0A2V1GTF6</accession>
<comment type="similarity">
    <text evidence="3">Belongs to the FAD-dependent oxidoreductase 2 family. FRD/SDH subfamily.</text>
</comment>
<dbReference type="Gene3D" id="3.10.20.820">
    <property type="match status" value="1"/>
</dbReference>
<dbReference type="PANTHER" id="PTHR11632">
    <property type="entry name" value="SUCCINATE DEHYDROGENASE 2 FLAVOPROTEIN SUBUNIT"/>
    <property type="match status" value="1"/>
</dbReference>
<dbReference type="Gene3D" id="3.50.50.60">
    <property type="entry name" value="FAD/NAD(P)-binding domain"/>
    <property type="match status" value="1"/>
</dbReference>
<dbReference type="SUPFAM" id="SSF46977">
    <property type="entry name" value="Succinate dehydrogenase/fumarate reductase flavoprotein C-terminal domain"/>
    <property type="match status" value="1"/>
</dbReference>
<evidence type="ECO:0000313" key="21">
    <source>
        <dbReference type="Proteomes" id="UP000244906"/>
    </source>
</evidence>
<proteinExistence type="inferred from homology"/>
<dbReference type="InterPro" id="IPR030664">
    <property type="entry name" value="SdhA/FrdA/AprA"/>
</dbReference>
<evidence type="ECO:0000256" key="16">
    <source>
        <dbReference type="ARBA" id="ARBA00066269"/>
    </source>
</evidence>
<evidence type="ECO:0000256" key="15">
    <source>
        <dbReference type="ARBA" id="ARBA00049220"/>
    </source>
</evidence>
<dbReference type="RefSeq" id="WP_116687862.1">
    <property type="nucleotide sequence ID" value="NZ_CAWNYD010000006.1"/>
</dbReference>
<name>A0A2V1GTF6_9GAMM</name>
<dbReference type="FunFam" id="3.90.700.10:FF:000005">
    <property type="entry name" value="Succinate dehydrogenase flavoprotein subunit"/>
    <property type="match status" value="1"/>
</dbReference>
<evidence type="ECO:0000256" key="14">
    <source>
        <dbReference type="ARBA" id="ARBA00030461"/>
    </source>
</evidence>
<dbReference type="GO" id="GO:0005886">
    <property type="term" value="C:plasma membrane"/>
    <property type="evidence" value="ECO:0007669"/>
    <property type="project" value="UniProtKB-SubCell"/>
</dbReference>
<evidence type="ECO:0000313" key="20">
    <source>
        <dbReference type="EMBL" id="PVZ67666.1"/>
    </source>
</evidence>
<evidence type="ECO:0000256" key="6">
    <source>
        <dbReference type="ARBA" id="ARBA00022448"/>
    </source>
</evidence>
<dbReference type="PANTHER" id="PTHR11632:SF71">
    <property type="entry name" value="FUMARATE REDUCTASE FLAVOPROTEIN SUBUNIT"/>
    <property type="match status" value="1"/>
</dbReference>
<keyword evidence="13" id="KW-0472">Membrane</keyword>
<dbReference type="GO" id="GO:0009061">
    <property type="term" value="P:anaerobic respiration"/>
    <property type="evidence" value="ECO:0007669"/>
    <property type="project" value="TreeGrafter"/>
</dbReference>
<dbReference type="InterPro" id="IPR003953">
    <property type="entry name" value="FAD-dep_OxRdtase_2_FAD-bd"/>
</dbReference>
<dbReference type="EMBL" id="QDDL01000006">
    <property type="protein sequence ID" value="PVZ67666.1"/>
    <property type="molecule type" value="Genomic_DNA"/>
</dbReference>
<dbReference type="SUPFAM" id="SSF51905">
    <property type="entry name" value="FAD/NAD(P)-binding domain"/>
    <property type="match status" value="1"/>
</dbReference>
<comment type="subcellular location">
    <subcellularLocation>
        <location evidence="2">Cell inner membrane</location>
        <topology evidence="2">Peripheral membrane protein</topology>
        <orientation evidence="2">Cytoplasmic side</orientation>
    </subcellularLocation>
</comment>
<evidence type="ECO:0000256" key="12">
    <source>
        <dbReference type="ARBA" id="ARBA00023002"/>
    </source>
</evidence>
<feature type="active site" description="Proton acceptor" evidence="17">
    <location>
        <position position="301"/>
    </location>
</feature>
<dbReference type="InterPro" id="IPR037099">
    <property type="entry name" value="Fum_R/Succ_DH_flav-like_C_sf"/>
</dbReference>
<dbReference type="Pfam" id="PF00890">
    <property type="entry name" value="FAD_binding_2"/>
    <property type="match status" value="1"/>
</dbReference>
<evidence type="ECO:0000256" key="4">
    <source>
        <dbReference type="ARBA" id="ARBA00012792"/>
    </source>
</evidence>